<evidence type="ECO:0000313" key="4">
    <source>
        <dbReference type="EMBL" id="WQH09566.1"/>
    </source>
</evidence>
<dbReference type="Pfam" id="PF03972">
    <property type="entry name" value="MmgE_PrpD_N"/>
    <property type="match status" value="1"/>
</dbReference>
<keyword evidence="5" id="KW-1185">Reference proteome</keyword>
<reference evidence="4 5" key="1">
    <citation type="submission" date="2023-11" db="EMBL/GenBank/DDBJ databases">
        <title>MicrobeMod: A computational toolkit for identifying prokaryotic methylation and restriction-modification with nanopore sequencing.</title>
        <authorList>
            <person name="Crits-Christoph A."/>
            <person name="Kang S.C."/>
            <person name="Lee H."/>
            <person name="Ostrov N."/>
        </authorList>
    </citation>
    <scope>NUCLEOTIDE SEQUENCE [LARGE SCALE GENOMIC DNA]</scope>
    <source>
        <strain evidence="4 5">ATCC 43984</strain>
    </source>
</reference>
<dbReference type="InterPro" id="IPR045336">
    <property type="entry name" value="MmgE_PrpD_N"/>
</dbReference>
<evidence type="ECO:0000256" key="1">
    <source>
        <dbReference type="ARBA" id="ARBA00006174"/>
    </source>
</evidence>
<evidence type="ECO:0000259" key="2">
    <source>
        <dbReference type="Pfam" id="PF03972"/>
    </source>
</evidence>
<dbReference type="InterPro" id="IPR042188">
    <property type="entry name" value="MmgE/PrpD_sf_2"/>
</dbReference>
<dbReference type="SUPFAM" id="SSF103378">
    <property type="entry name" value="2-methylcitrate dehydratase PrpD"/>
    <property type="match status" value="1"/>
</dbReference>
<dbReference type="Gene3D" id="1.10.4100.10">
    <property type="entry name" value="2-methylcitrate dehydratase PrpD"/>
    <property type="match status" value="1"/>
</dbReference>
<protein>
    <submittedName>
        <fullName evidence="4">MmgE/PrpD family protein</fullName>
    </submittedName>
</protein>
<gene>
    <name evidence="4" type="ORF">SR908_02585</name>
</gene>
<dbReference type="InterPro" id="IPR036148">
    <property type="entry name" value="MmgE/PrpD_sf"/>
</dbReference>
<accession>A0ABZ0YDX8</accession>
<dbReference type="PANTHER" id="PTHR16943:SF8">
    <property type="entry name" value="2-METHYLCITRATE DEHYDRATASE"/>
    <property type="match status" value="1"/>
</dbReference>
<dbReference type="PANTHER" id="PTHR16943">
    <property type="entry name" value="2-METHYLCITRATE DEHYDRATASE-RELATED"/>
    <property type="match status" value="1"/>
</dbReference>
<dbReference type="InterPro" id="IPR005656">
    <property type="entry name" value="MmgE_PrpD"/>
</dbReference>
<proteinExistence type="inferred from homology"/>
<dbReference type="EMBL" id="CP140151">
    <property type="protein sequence ID" value="WQH09566.1"/>
    <property type="molecule type" value="Genomic_DNA"/>
</dbReference>
<dbReference type="RefSeq" id="WP_246924813.1">
    <property type="nucleotide sequence ID" value="NZ_CP140151.1"/>
</dbReference>
<feature type="domain" description="MmgE/PrpD C-terminal" evidence="3">
    <location>
        <begin position="284"/>
        <end position="448"/>
    </location>
</feature>
<dbReference type="Gene3D" id="3.30.1330.120">
    <property type="entry name" value="2-methylcitrate dehydratase PrpD"/>
    <property type="match status" value="1"/>
</dbReference>
<evidence type="ECO:0000313" key="5">
    <source>
        <dbReference type="Proteomes" id="UP001321908"/>
    </source>
</evidence>
<dbReference type="InterPro" id="IPR042183">
    <property type="entry name" value="MmgE/PrpD_sf_1"/>
</dbReference>
<name>A0ABZ0YDX8_9GAMM</name>
<dbReference type="Pfam" id="PF19305">
    <property type="entry name" value="MmgE_PrpD_C"/>
    <property type="match status" value="1"/>
</dbReference>
<feature type="domain" description="MmgE/PrpD N-terminal" evidence="2">
    <location>
        <begin position="38"/>
        <end position="257"/>
    </location>
</feature>
<dbReference type="InterPro" id="IPR045337">
    <property type="entry name" value="MmgE_PrpD_C"/>
</dbReference>
<evidence type="ECO:0000259" key="3">
    <source>
        <dbReference type="Pfam" id="PF19305"/>
    </source>
</evidence>
<comment type="similarity">
    <text evidence="1">Belongs to the PrpD family.</text>
</comment>
<organism evidence="4 5">
    <name type="scientific">Chromohalobacter canadensis</name>
    <dbReference type="NCBI Taxonomy" id="141389"/>
    <lineage>
        <taxon>Bacteria</taxon>
        <taxon>Pseudomonadati</taxon>
        <taxon>Pseudomonadota</taxon>
        <taxon>Gammaproteobacteria</taxon>
        <taxon>Oceanospirillales</taxon>
        <taxon>Halomonadaceae</taxon>
        <taxon>Chromohalobacter</taxon>
    </lineage>
</organism>
<sequence length="469" mass="50473">MLDHDEGRSNAAFFLRHAFLDSSPAPEATAMHDHAPLDWMHGFALSALDDAHLHQAKRCLLDLLGVAAGATRTPLADKATRFVTSQHGGERPLLFTAGKASPTGVALHGAWLIDALDAHDGQVLTKGHAGVALLPGLLALPEVADLSGRDFLTLLAYGYEIATRAGIALHATSPDYHTSGAWNALGVAAVAARLRVADVETLHHALGIAEFYGPRSQMMRCIDHPTMLKDGSGWGAMTGISAALLAEDGFTGAPALTVTAPNVAGLWQDLGERWYLHEQYFKAYPICRWAQPAVEAVLSLPAEQHDPAAIARIEIVTFHEGKRLHVTHPTTTEQAQYSLPWSVACALGRGTVDVAGVSDELDAPDLKALASRVEIHEDDTFNARFPAERWARARLHLESGEVIESADFEARGNPDRPLSDAEIFAKYWALAEPVLGERAARLHDVVMSLEARPASDLLALLSAPTFSKQ</sequence>
<dbReference type="Proteomes" id="UP001321908">
    <property type="component" value="Chromosome"/>
</dbReference>